<dbReference type="AlphaFoldDB" id="A0A1Y3YZ07"/>
<reference evidence="3" key="1">
    <citation type="submission" date="2017-04" db="EMBL/GenBank/DDBJ databases">
        <title>Function of individual gut microbiota members based on whole genome sequencing of pure cultures obtained from chicken caecum.</title>
        <authorList>
            <person name="Medvecky M."/>
            <person name="Cejkova D."/>
            <person name="Polansky O."/>
            <person name="Karasova D."/>
            <person name="Kubasova T."/>
            <person name="Cizek A."/>
            <person name="Rychlik I."/>
        </authorList>
    </citation>
    <scope>NUCLEOTIDE SEQUENCE [LARGE SCALE GENOMIC DNA]</scope>
    <source>
        <strain evidence="3">An43</strain>
    </source>
</reference>
<evidence type="ECO:0000256" key="1">
    <source>
        <dbReference type="SAM" id="MobiDB-lite"/>
    </source>
</evidence>
<sequence length="81" mass="9024">MMILYGVAVISTRCHIGFGCRNRKFPRKETGVSTQGNNSAHVRKRQYPRKGTGVPPLETPVLKEGNNSTEGRKPARAQEEE</sequence>
<gene>
    <name evidence="2" type="ORF">B5F97_01135</name>
</gene>
<evidence type="ECO:0000313" key="3">
    <source>
        <dbReference type="Proteomes" id="UP000195386"/>
    </source>
</evidence>
<comment type="caution">
    <text evidence="2">The sequence shown here is derived from an EMBL/GenBank/DDBJ whole genome shotgun (WGS) entry which is preliminary data.</text>
</comment>
<organism evidence="2 3">
    <name type="scientific">Bacteroides clarus</name>
    <dbReference type="NCBI Taxonomy" id="626929"/>
    <lineage>
        <taxon>Bacteria</taxon>
        <taxon>Pseudomonadati</taxon>
        <taxon>Bacteroidota</taxon>
        <taxon>Bacteroidia</taxon>
        <taxon>Bacteroidales</taxon>
        <taxon>Bacteroidaceae</taxon>
        <taxon>Bacteroides</taxon>
    </lineage>
</organism>
<feature type="compositionally biased region" description="Basic and acidic residues" evidence="1">
    <location>
        <begin position="70"/>
        <end position="81"/>
    </location>
</feature>
<dbReference type="Proteomes" id="UP000195386">
    <property type="component" value="Unassembled WGS sequence"/>
</dbReference>
<protein>
    <submittedName>
        <fullName evidence="2">Uncharacterized protein</fullName>
    </submittedName>
</protein>
<dbReference type="EMBL" id="NFII01000001">
    <property type="protein sequence ID" value="OUO03056.1"/>
    <property type="molecule type" value="Genomic_DNA"/>
</dbReference>
<name>A0A1Y3YZ07_9BACE</name>
<proteinExistence type="predicted"/>
<feature type="region of interest" description="Disordered" evidence="1">
    <location>
        <begin position="24"/>
        <end position="81"/>
    </location>
</feature>
<evidence type="ECO:0000313" key="2">
    <source>
        <dbReference type="EMBL" id="OUO03056.1"/>
    </source>
</evidence>
<accession>A0A1Y3YZ07</accession>
<feature type="compositionally biased region" description="Polar residues" evidence="1">
    <location>
        <begin position="31"/>
        <end position="40"/>
    </location>
</feature>